<gene>
    <name evidence="2" type="primary">MURF5</name>
</gene>
<accession>A0A5H3CTM3</accession>
<dbReference type="EMBL" id="BK010878">
    <property type="protein sequence ID" value="DAC80399.1"/>
    <property type="molecule type" value="Genomic_DNA"/>
</dbReference>
<evidence type="ECO:0000256" key="1">
    <source>
        <dbReference type="SAM" id="Phobius"/>
    </source>
</evidence>
<keyword evidence="1" id="KW-1133">Transmembrane helix</keyword>
<reference evidence="2" key="2">
    <citation type="journal article" date="2019" name="Pathogens">
        <title>Evolutionary Insight into the Trypanosomatidae Using Alignment-Free Phylogenomics of the Kinetoplast.</title>
        <authorList>
            <person name="Kaufer A."/>
            <person name="Stark D."/>
            <person name="Ellis J."/>
        </authorList>
    </citation>
    <scope>NUCLEOTIDE SEQUENCE</scope>
    <source>
        <strain evidence="2">LEM1108</strain>
    </source>
</reference>
<feature type="transmembrane region" description="Helical" evidence="1">
    <location>
        <begin position="51"/>
        <end position="73"/>
    </location>
</feature>
<geneLocation type="mitochondrion" evidence="2"/>
<sequence length="90" mass="10795">MTKKGATKILFIYKLSKLNVYNNESYKIKLLFNHLYCIDNYNSIYFNLNGILIWLNVLHINIILIKYAFLILLNNLEYLIIFKYNIISIK</sequence>
<reference evidence="2" key="1">
    <citation type="journal article" date="2019" name="Infect. Genet. Evol.">
        <title>The complete coding region of the maxicircle as a superior phylogenetic marker for exploring evolutionary relationships between members of the Leishmaniinae.</title>
        <authorList>
            <person name="Kaufer A."/>
            <person name="Barratt J."/>
            <person name="Stark D."/>
            <person name="Ellis J."/>
        </authorList>
    </citation>
    <scope>NUCLEOTIDE SEQUENCE</scope>
    <source>
        <strain evidence="2">LEM1108</strain>
    </source>
</reference>
<evidence type="ECO:0000313" key="2">
    <source>
        <dbReference type="EMBL" id="DAC80399.1"/>
    </source>
</evidence>
<keyword evidence="1" id="KW-0472">Membrane</keyword>
<dbReference type="CDD" id="cd23640">
    <property type="entry name" value="uS3m"/>
    <property type="match status" value="1"/>
</dbReference>
<proteinExistence type="predicted"/>
<organism evidence="2">
    <name type="scientific">Leishmania arabica</name>
    <dbReference type="NCBI Taxonomy" id="40284"/>
    <lineage>
        <taxon>Eukaryota</taxon>
        <taxon>Discoba</taxon>
        <taxon>Euglenozoa</taxon>
        <taxon>Kinetoplastea</taxon>
        <taxon>Metakinetoplastina</taxon>
        <taxon>Trypanosomatida</taxon>
        <taxon>Trypanosomatidae</taxon>
        <taxon>Leishmaniinae</taxon>
        <taxon>Leishmania</taxon>
    </lineage>
</organism>
<dbReference type="AlphaFoldDB" id="A0A5H3CTM3"/>
<name>A0A5H3CTM3_9TRYP</name>
<protein>
    <submittedName>
        <fullName evidence="2">MURF5</fullName>
    </submittedName>
</protein>
<keyword evidence="1" id="KW-0812">Transmembrane</keyword>
<keyword evidence="2" id="KW-0496">Mitochondrion</keyword>